<organism evidence="1 2">
    <name type="scientific">Haemonchus contortus</name>
    <name type="common">Barber pole worm</name>
    <dbReference type="NCBI Taxonomy" id="6289"/>
    <lineage>
        <taxon>Eukaryota</taxon>
        <taxon>Metazoa</taxon>
        <taxon>Ecdysozoa</taxon>
        <taxon>Nematoda</taxon>
        <taxon>Chromadorea</taxon>
        <taxon>Rhabditida</taxon>
        <taxon>Rhabditina</taxon>
        <taxon>Rhabditomorpha</taxon>
        <taxon>Strongyloidea</taxon>
        <taxon>Trichostrongylidae</taxon>
        <taxon>Haemonchus</taxon>
    </lineage>
</organism>
<keyword evidence="1" id="KW-1185">Reference proteome</keyword>
<evidence type="ECO:0000313" key="1">
    <source>
        <dbReference type="Proteomes" id="UP000025227"/>
    </source>
</evidence>
<dbReference type="Proteomes" id="UP000025227">
    <property type="component" value="Unplaced"/>
</dbReference>
<dbReference type="AlphaFoldDB" id="A0A7I4Z0B6"/>
<name>A0A7I4Z0B6_HAECO</name>
<sequence length="79" mass="9152">MKTSEEPVVHLMRMLGSICHEVRLAEYHPEGMCSCSFLRILLLLLVTQPWRSTTAATTLTWTFRTARSDAFIPRRLILF</sequence>
<reference evidence="2" key="1">
    <citation type="submission" date="2020-12" db="UniProtKB">
        <authorList>
            <consortium name="WormBaseParasite"/>
        </authorList>
    </citation>
    <scope>IDENTIFICATION</scope>
    <source>
        <strain evidence="2">MHco3</strain>
    </source>
</reference>
<dbReference type="WBParaSite" id="HCON_00164575-00001">
    <property type="protein sequence ID" value="HCON_00164575-00001"/>
    <property type="gene ID" value="HCON_00164575"/>
</dbReference>
<evidence type="ECO:0000313" key="2">
    <source>
        <dbReference type="WBParaSite" id="HCON_00164575-00001"/>
    </source>
</evidence>
<proteinExistence type="predicted"/>
<accession>A0A7I4Z0B6</accession>
<protein>
    <submittedName>
        <fullName evidence="2">Secreted protein</fullName>
    </submittedName>
</protein>